<evidence type="ECO:0000313" key="2">
    <source>
        <dbReference type="EMBL" id="KAG0556375.1"/>
    </source>
</evidence>
<sequence>MHRNSHLSSKSYMSSNNTPLKTSKYGQSTSHMSKERSTFQHREKLHYQLAMQPRERDRESLSTPPSHEGRNSSKGIVIRCRTTKGQRPTQQHTKLFFPEDEGNAHPH</sequence>
<gene>
    <name evidence="2" type="ORF">KC19_11G048800</name>
</gene>
<dbReference type="Proteomes" id="UP000822688">
    <property type="component" value="Chromosome 11"/>
</dbReference>
<feature type="compositionally biased region" description="Polar residues" evidence="1">
    <location>
        <begin position="1"/>
        <end position="31"/>
    </location>
</feature>
<feature type="region of interest" description="Disordered" evidence="1">
    <location>
        <begin position="1"/>
        <end position="107"/>
    </location>
</feature>
<feature type="compositionally biased region" description="Basic and acidic residues" evidence="1">
    <location>
        <begin position="32"/>
        <end position="46"/>
    </location>
</feature>
<organism evidence="2 3">
    <name type="scientific">Ceratodon purpureus</name>
    <name type="common">Fire moss</name>
    <name type="synonym">Dicranum purpureum</name>
    <dbReference type="NCBI Taxonomy" id="3225"/>
    <lineage>
        <taxon>Eukaryota</taxon>
        <taxon>Viridiplantae</taxon>
        <taxon>Streptophyta</taxon>
        <taxon>Embryophyta</taxon>
        <taxon>Bryophyta</taxon>
        <taxon>Bryophytina</taxon>
        <taxon>Bryopsida</taxon>
        <taxon>Dicranidae</taxon>
        <taxon>Pseudoditrichales</taxon>
        <taxon>Ditrichaceae</taxon>
        <taxon>Ceratodon</taxon>
    </lineage>
</organism>
<dbReference type="AlphaFoldDB" id="A0A8T0GCB7"/>
<keyword evidence="3" id="KW-1185">Reference proteome</keyword>
<proteinExistence type="predicted"/>
<evidence type="ECO:0000256" key="1">
    <source>
        <dbReference type="SAM" id="MobiDB-lite"/>
    </source>
</evidence>
<feature type="compositionally biased region" description="Polar residues" evidence="1">
    <location>
        <begin position="83"/>
        <end position="93"/>
    </location>
</feature>
<name>A0A8T0GCB7_CERPU</name>
<dbReference type="EMBL" id="CM026432">
    <property type="protein sequence ID" value="KAG0556375.1"/>
    <property type="molecule type" value="Genomic_DNA"/>
</dbReference>
<evidence type="ECO:0000313" key="3">
    <source>
        <dbReference type="Proteomes" id="UP000822688"/>
    </source>
</evidence>
<comment type="caution">
    <text evidence="2">The sequence shown here is derived from an EMBL/GenBank/DDBJ whole genome shotgun (WGS) entry which is preliminary data.</text>
</comment>
<accession>A0A8T0GCB7</accession>
<reference evidence="2 3" key="1">
    <citation type="submission" date="2020-06" db="EMBL/GenBank/DDBJ databases">
        <title>WGS assembly of Ceratodon purpureus strain R40.</title>
        <authorList>
            <person name="Carey S.B."/>
            <person name="Jenkins J."/>
            <person name="Shu S."/>
            <person name="Lovell J.T."/>
            <person name="Sreedasyam A."/>
            <person name="Maumus F."/>
            <person name="Tiley G.P."/>
            <person name="Fernandez-Pozo N."/>
            <person name="Barry K."/>
            <person name="Chen C."/>
            <person name="Wang M."/>
            <person name="Lipzen A."/>
            <person name="Daum C."/>
            <person name="Saski C.A."/>
            <person name="Payton A.C."/>
            <person name="Mcbreen J.C."/>
            <person name="Conrad R.E."/>
            <person name="Kollar L.M."/>
            <person name="Olsson S."/>
            <person name="Huttunen S."/>
            <person name="Landis J.B."/>
            <person name="Wickett N.J."/>
            <person name="Johnson M.G."/>
            <person name="Rensing S.A."/>
            <person name="Grimwood J."/>
            <person name="Schmutz J."/>
            <person name="Mcdaniel S.F."/>
        </authorList>
    </citation>
    <scope>NUCLEOTIDE SEQUENCE [LARGE SCALE GENOMIC DNA]</scope>
    <source>
        <strain evidence="2 3">R40</strain>
    </source>
</reference>
<protein>
    <submittedName>
        <fullName evidence="2">Uncharacterized protein</fullName>
    </submittedName>
</protein>